<evidence type="ECO:0000313" key="7">
    <source>
        <dbReference type="Proteomes" id="UP001642405"/>
    </source>
</evidence>
<dbReference type="PANTHER" id="PTHR34997:SF1">
    <property type="entry name" value="PEPTIDOGLYCAN-BINDING LYSIN DOMAIN"/>
    <property type="match status" value="1"/>
</dbReference>
<accession>A0ABP0CCY2</accession>
<evidence type="ECO:0000256" key="2">
    <source>
        <dbReference type="ARBA" id="ARBA00023026"/>
    </source>
</evidence>
<dbReference type="InterPro" id="IPR036779">
    <property type="entry name" value="LysM_dom_sf"/>
</dbReference>
<dbReference type="PANTHER" id="PTHR34997">
    <property type="entry name" value="AM15"/>
    <property type="match status" value="1"/>
</dbReference>
<proteinExistence type="inferred from homology"/>
<dbReference type="EMBL" id="CAWUHB010000051">
    <property type="protein sequence ID" value="CAK7229914.1"/>
    <property type="molecule type" value="Genomic_DNA"/>
</dbReference>
<keyword evidence="2" id="KW-0843">Virulence</keyword>
<dbReference type="InterPro" id="IPR018392">
    <property type="entry name" value="LysM"/>
</dbReference>
<dbReference type="InterPro" id="IPR052210">
    <property type="entry name" value="LysM1-like"/>
</dbReference>
<evidence type="ECO:0000256" key="3">
    <source>
        <dbReference type="ARBA" id="ARBA00044955"/>
    </source>
</evidence>
<organism evidence="6 7">
    <name type="scientific">Sporothrix curviconia</name>
    <dbReference type="NCBI Taxonomy" id="1260050"/>
    <lineage>
        <taxon>Eukaryota</taxon>
        <taxon>Fungi</taxon>
        <taxon>Dikarya</taxon>
        <taxon>Ascomycota</taxon>
        <taxon>Pezizomycotina</taxon>
        <taxon>Sordariomycetes</taxon>
        <taxon>Sordariomycetidae</taxon>
        <taxon>Ophiostomatales</taxon>
        <taxon>Ophiostomataceae</taxon>
        <taxon>Sporothrix</taxon>
    </lineage>
</organism>
<sequence>MVCSAFALMFTAAVGAVGAVAVPITDASPAAAPHCYLHVKARSGDSCAGIAAVFNLDAAAFRRMNPSVTPAECSQLAAGTSYCVADGTYGSSTPPPTPRQSPITDNCRSWHLVAKGDTCSRVEAAAGISNAVFRQWNGFLDDDCTNLWLGYYCCVGV</sequence>
<protein>
    <recommendedName>
        <fullName evidence="5">LysM domain-containing protein</fullName>
    </recommendedName>
</protein>
<keyword evidence="7" id="KW-1185">Reference proteome</keyword>
<comment type="caution">
    <text evidence="6">The sequence shown here is derived from an EMBL/GenBank/DDBJ whole genome shotgun (WGS) entry which is preliminary data.</text>
</comment>
<feature type="signal peptide" evidence="4">
    <location>
        <begin position="1"/>
        <end position="21"/>
    </location>
</feature>
<name>A0ABP0CCY2_9PEZI</name>
<evidence type="ECO:0000256" key="4">
    <source>
        <dbReference type="SAM" id="SignalP"/>
    </source>
</evidence>
<dbReference type="Gene3D" id="3.10.350.10">
    <property type="entry name" value="LysM domain"/>
    <property type="match status" value="2"/>
</dbReference>
<dbReference type="SUPFAM" id="SSF54106">
    <property type="entry name" value="LysM domain"/>
    <property type="match status" value="2"/>
</dbReference>
<evidence type="ECO:0000313" key="6">
    <source>
        <dbReference type="EMBL" id="CAK7229914.1"/>
    </source>
</evidence>
<evidence type="ECO:0000256" key="1">
    <source>
        <dbReference type="ARBA" id="ARBA00022669"/>
    </source>
</evidence>
<evidence type="ECO:0000259" key="5">
    <source>
        <dbReference type="PROSITE" id="PS51782"/>
    </source>
</evidence>
<dbReference type="CDD" id="cd00118">
    <property type="entry name" value="LysM"/>
    <property type="match status" value="2"/>
</dbReference>
<comment type="similarity">
    <text evidence="3">Belongs to the secreted LysM effector family.</text>
</comment>
<dbReference type="Proteomes" id="UP001642405">
    <property type="component" value="Unassembled WGS sequence"/>
</dbReference>
<dbReference type="PROSITE" id="PS51782">
    <property type="entry name" value="LYSM"/>
    <property type="match status" value="2"/>
</dbReference>
<dbReference type="SMART" id="SM00257">
    <property type="entry name" value="LysM"/>
    <property type="match status" value="2"/>
</dbReference>
<keyword evidence="4" id="KW-0732">Signal</keyword>
<feature type="domain" description="LysM" evidence="5">
    <location>
        <begin position="37"/>
        <end position="84"/>
    </location>
</feature>
<gene>
    <name evidence="6" type="ORF">SCUCBS95973_007392</name>
</gene>
<dbReference type="Pfam" id="PF01476">
    <property type="entry name" value="LysM"/>
    <property type="match status" value="2"/>
</dbReference>
<feature type="domain" description="LysM" evidence="5">
    <location>
        <begin position="109"/>
        <end position="155"/>
    </location>
</feature>
<feature type="chain" id="PRO_5046924817" description="LysM domain-containing protein" evidence="4">
    <location>
        <begin position="22"/>
        <end position="157"/>
    </location>
</feature>
<keyword evidence="1" id="KW-0147">Chitin-binding</keyword>
<reference evidence="6 7" key="1">
    <citation type="submission" date="2024-01" db="EMBL/GenBank/DDBJ databases">
        <authorList>
            <person name="Allen C."/>
            <person name="Tagirdzhanova G."/>
        </authorList>
    </citation>
    <scope>NUCLEOTIDE SEQUENCE [LARGE SCALE GENOMIC DNA]</scope>
</reference>